<comment type="caution">
    <text evidence="1">The sequence shown here is derived from an EMBL/GenBank/DDBJ whole genome shotgun (WGS) entry which is preliminary data.</text>
</comment>
<proteinExistence type="predicted"/>
<dbReference type="AlphaFoldDB" id="A0A0G0M486"/>
<dbReference type="EMBL" id="LBWB01000029">
    <property type="protein sequence ID" value="KKQ99003.1"/>
    <property type="molecule type" value="Genomic_DNA"/>
</dbReference>
<evidence type="ECO:0000313" key="2">
    <source>
        <dbReference type="Proteomes" id="UP000033881"/>
    </source>
</evidence>
<organism evidence="1 2">
    <name type="scientific">Candidatus Woesebacteria bacterium GW2011_GWB1_39_12</name>
    <dbReference type="NCBI Taxonomy" id="1618574"/>
    <lineage>
        <taxon>Bacteria</taxon>
        <taxon>Candidatus Woeseibacteriota</taxon>
    </lineage>
</organism>
<dbReference type="STRING" id="1618574.UT24_C0029G0015"/>
<accession>A0A0G0M486</accession>
<reference evidence="1 2" key="1">
    <citation type="journal article" date="2015" name="Nature">
        <title>rRNA introns, odd ribosomes, and small enigmatic genomes across a large radiation of phyla.</title>
        <authorList>
            <person name="Brown C.T."/>
            <person name="Hug L.A."/>
            <person name="Thomas B.C."/>
            <person name="Sharon I."/>
            <person name="Castelle C.J."/>
            <person name="Singh A."/>
            <person name="Wilkins M.J."/>
            <person name="Williams K.H."/>
            <person name="Banfield J.F."/>
        </authorList>
    </citation>
    <scope>NUCLEOTIDE SEQUENCE [LARGE SCALE GENOMIC DNA]</scope>
</reference>
<evidence type="ECO:0000313" key="1">
    <source>
        <dbReference type="EMBL" id="KKQ99003.1"/>
    </source>
</evidence>
<protein>
    <submittedName>
        <fullName evidence="1">Uncharacterized protein</fullName>
    </submittedName>
</protein>
<dbReference type="Proteomes" id="UP000033881">
    <property type="component" value="Unassembled WGS sequence"/>
</dbReference>
<sequence>MPTRDETGLGKYWSNKDIGAKERNMGYWCDLLPDNQIYKVKVNGLEPDFEGWVIGKDKFLDHDVIFDGKNIRGADRRWVEKV</sequence>
<gene>
    <name evidence="1" type="ORF">UT24_C0029G0015</name>
</gene>
<name>A0A0G0M486_9BACT</name>